<keyword evidence="3" id="KW-1185">Reference proteome</keyword>
<feature type="region of interest" description="Disordered" evidence="1">
    <location>
        <begin position="1"/>
        <end position="46"/>
    </location>
</feature>
<reference evidence="2" key="1">
    <citation type="journal article" date="2023" name="Mol. Phylogenet. Evol.">
        <title>Genome-scale phylogeny and comparative genomics of the fungal order Sordariales.</title>
        <authorList>
            <person name="Hensen N."/>
            <person name="Bonometti L."/>
            <person name="Westerberg I."/>
            <person name="Brannstrom I.O."/>
            <person name="Guillou S."/>
            <person name="Cros-Aarteil S."/>
            <person name="Calhoun S."/>
            <person name="Haridas S."/>
            <person name="Kuo A."/>
            <person name="Mondo S."/>
            <person name="Pangilinan J."/>
            <person name="Riley R."/>
            <person name="LaButti K."/>
            <person name="Andreopoulos B."/>
            <person name="Lipzen A."/>
            <person name="Chen C."/>
            <person name="Yan M."/>
            <person name="Daum C."/>
            <person name="Ng V."/>
            <person name="Clum A."/>
            <person name="Steindorff A."/>
            <person name="Ohm R.A."/>
            <person name="Martin F."/>
            <person name="Silar P."/>
            <person name="Natvig D.O."/>
            <person name="Lalanne C."/>
            <person name="Gautier V."/>
            <person name="Ament-Velasquez S.L."/>
            <person name="Kruys A."/>
            <person name="Hutchinson M.I."/>
            <person name="Powell A.J."/>
            <person name="Barry K."/>
            <person name="Miller A.N."/>
            <person name="Grigoriev I.V."/>
            <person name="Debuchy R."/>
            <person name="Gladieux P."/>
            <person name="Hiltunen Thoren M."/>
            <person name="Johannesson H."/>
        </authorList>
    </citation>
    <scope>NUCLEOTIDE SEQUENCE</scope>
    <source>
        <strain evidence="2">CBS 232.78</strain>
    </source>
</reference>
<name>A0AAE0N2L8_9PEZI</name>
<dbReference type="EMBL" id="JAULSW010000010">
    <property type="protein sequence ID" value="KAK3368621.1"/>
    <property type="molecule type" value="Genomic_DNA"/>
</dbReference>
<comment type="caution">
    <text evidence="2">The sequence shown here is derived from an EMBL/GenBank/DDBJ whole genome shotgun (WGS) entry which is preliminary data.</text>
</comment>
<evidence type="ECO:0000313" key="2">
    <source>
        <dbReference type="EMBL" id="KAK3368621.1"/>
    </source>
</evidence>
<evidence type="ECO:0000313" key="3">
    <source>
        <dbReference type="Proteomes" id="UP001285441"/>
    </source>
</evidence>
<sequence length="227" mass="24844">MLQRLAGSRDLESRLRSGRRPNMNNPAQHSHRAVHKTRTNAEKAKAGRIPRVRKYPPKWQRQKVVPRTPKWGRVSKLLLDRAWLRQGRGSFNSNGGRPLSWGMSCSSAAGLVAPVRVRSSFPCHGSLKDLTCSKAAGNGNAVARNSRIIYGELEDSFATRLNCGFGGSRKGMAWRHPTARVACCWRAPNLCVTVLPSASSAGTDEPQPDPESVSALPCWIPIAAQEA</sequence>
<organism evidence="2 3">
    <name type="scientific">Podospora didyma</name>
    <dbReference type="NCBI Taxonomy" id="330526"/>
    <lineage>
        <taxon>Eukaryota</taxon>
        <taxon>Fungi</taxon>
        <taxon>Dikarya</taxon>
        <taxon>Ascomycota</taxon>
        <taxon>Pezizomycotina</taxon>
        <taxon>Sordariomycetes</taxon>
        <taxon>Sordariomycetidae</taxon>
        <taxon>Sordariales</taxon>
        <taxon>Podosporaceae</taxon>
        <taxon>Podospora</taxon>
    </lineage>
</organism>
<reference evidence="2" key="2">
    <citation type="submission" date="2023-06" db="EMBL/GenBank/DDBJ databases">
        <authorList>
            <consortium name="Lawrence Berkeley National Laboratory"/>
            <person name="Haridas S."/>
            <person name="Hensen N."/>
            <person name="Bonometti L."/>
            <person name="Westerberg I."/>
            <person name="Brannstrom I.O."/>
            <person name="Guillou S."/>
            <person name="Cros-Aarteil S."/>
            <person name="Calhoun S."/>
            <person name="Kuo A."/>
            <person name="Mondo S."/>
            <person name="Pangilinan J."/>
            <person name="Riley R."/>
            <person name="LaButti K."/>
            <person name="Andreopoulos B."/>
            <person name="Lipzen A."/>
            <person name="Chen C."/>
            <person name="Yanf M."/>
            <person name="Daum C."/>
            <person name="Ng V."/>
            <person name="Clum A."/>
            <person name="Steindorff A."/>
            <person name="Ohm R."/>
            <person name="Martin F."/>
            <person name="Silar P."/>
            <person name="Natvig D."/>
            <person name="Lalanne C."/>
            <person name="Gautier V."/>
            <person name="Ament-velasquez S.L."/>
            <person name="Kruys A."/>
            <person name="Hutchinson M.I."/>
            <person name="Powell A.J."/>
            <person name="Barry K."/>
            <person name="Miller A.N."/>
            <person name="Grigoriev I.V."/>
            <person name="Debuchy R."/>
            <person name="Gladieux P."/>
            <person name="Thoren M.H."/>
            <person name="Johannesson H."/>
        </authorList>
    </citation>
    <scope>NUCLEOTIDE SEQUENCE</scope>
    <source>
        <strain evidence="2">CBS 232.78</strain>
    </source>
</reference>
<accession>A0AAE0N2L8</accession>
<proteinExistence type="predicted"/>
<dbReference type="Proteomes" id="UP001285441">
    <property type="component" value="Unassembled WGS sequence"/>
</dbReference>
<feature type="compositionally biased region" description="Basic residues" evidence="1">
    <location>
        <begin position="29"/>
        <end position="38"/>
    </location>
</feature>
<dbReference type="AlphaFoldDB" id="A0AAE0N2L8"/>
<protein>
    <submittedName>
        <fullName evidence="2">Uncharacterized protein</fullName>
    </submittedName>
</protein>
<evidence type="ECO:0000256" key="1">
    <source>
        <dbReference type="SAM" id="MobiDB-lite"/>
    </source>
</evidence>
<gene>
    <name evidence="2" type="ORF">B0H63DRAFT_534943</name>
</gene>